<dbReference type="Proteomes" id="UP001176940">
    <property type="component" value="Unassembled WGS sequence"/>
</dbReference>
<evidence type="ECO:0000256" key="3">
    <source>
        <dbReference type="ARBA" id="ARBA00023170"/>
    </source>
</evidence>
<keyword evidence="3" id="KW-0675">Receptor</keyword>
<name>A0ABN9MPI1_9NEOB</name>
<sequence>MSSVVPNVSWADRMSSNVMRDGNRSTSLTVYEVPVLYSIHVISRSLEDSTKYVPFVRVNETAKATHRYQIKNLGLGAVLIDLSVHVSYVEAVSWDITISFSQNNGVNCSAPNDSYAVKTHSKEHETNQEQTSVSVSSAVMIHYNESRYHSAMGSRFHTAKCGFFRRYKDRMMENVPPSDVTAQEPLENQSEQESDHKQKLLQDFLVDPLNGMMFYPKMY</sequence>
<dbReference type="Pfam" id="PF21520">
    <property type="entry name" value="ITGAX-like_Ig_3"/>
    <property type="match status" value="1"/>
</dbReference>
<gene>
    <name evidence="6" type="ORF">RIMI_LOCUS22130964</name>
</gene>
<protein>
    <recommendedName>
        <fullName evidence="5">Integrin alpha-X-like third Ig-like domain-containing protein</fullName>
    </recommendedName>
</protein>
<dbReference type="InterPro" id="IPR048633">
    <property type="entry name" value="ITGAX-like_Ig_3"/>
</dbReference>
<feature type="non-terminal residue" evidence="6">
    <location>
        <position position="219"/>
    </location>
</feature>
<keyword evidence="2" id="KW-0130">Cell adhesion</keyword>
<evidence type="ECO:0000256" key="2">
    <source>
        <dbReference type="ARBA" id="ARBA00022889"/>
    </source>
</evidence>
<dbReference type="Gene3D" id="2.60.40.1530">
    <property type="entry name" value="ntegrin, alpha v. Chain A, domain 4"/>
    <property type="match status" value="1"/>
</dbReference>
<feature type="region of interest" description="Disordered" evidence="4">
    <location>
        <begin position="175"/>
        <end position="196"/>
    </location>
</feature>
<comment type="similarity">
    <text evidence="1">Belongs to the integrin alpha chain family.</text>
</comment>
<feature type="domain" description="Integrin alpha-X-like third Ig-like" evidence="5">
    <location>
        <begin position="37"/>
        <end position="113"/>
    </location>
</feature>
<accession>A0ABN9MPI1</accession>
<comment type="caution">
    <text evidence="6">The sequence shown here is derived from an EMBL/GenBank/DDBJ whole genome shotgun (WGS) entry which is preliminary data.</text>
</comment>
<proteinExistence type="inferred from homology"/>
<evidence type="ECO:0000256" key="4">
    <source>
        <dbReference type="SAM" id="MobiDB-lite"/>
    </source>
</evidence>
<evidence type="ECO:0000259" key="5">
    <source>
        <dbReference type="Pfam" id="PF21520"/>
    </source>
</evidence>
<keyword evidence="7" id="KW-1185">Reference proteome</keyword>
<evidence type="ECO:0000256" key="1">
    <source>
        <dbReference type="ARBA" id="ARBA00008054"/>
    </source>
</evidence>
<organism evidence="6 7">
    <name type="scientific">Ranitomeya imitator</name>
    <name type="common">mimic poison frog</name>
    <dbReference type="NCBI Taxonomy" id="111125"/>
    <lineage>
        <taxon>Eukaryota</taxon>
        <taxon>Metazoa</taxon>
        <taxon>Chordata</taxon>
        <taxon>Craniata</taxon>
        <taxon>Vertebrata</taxon>
        <taxon>Euteleostomi</taxon>
        <taxon>Amphibia</taxon>
        <taxon>Batrachia</taxon>
        <taxon>Anura</taxon>
        <taxon>Neobatrachia</taxon>
        <taxon>Hyloidea</taxon>
        <taxon>Dendrobatidae</taxon>
        <taxon>Dendrobatinae</taxon>
        <taxon>Ranitomeya</taxon>
    </lineage>
</organism>
<dbReference type="EMBL" id="CAUEEQ010078233">
    <property type="protein sequence ID" value="CAJ0967313.1"/>
    <property type="molecule type" value="Genomic_DNA"/>
</dbReference>
<evidence type="ECO:0000313" key="6">
    <source>
        <dbReference type="EMBL" id="CAJ0967313.1"/>
    </source>
</evidence>
<reference evidence="6" key="1">
    <citation type="submission" date="2023-07" db="EMBL/GenBank/DDBJ databases">
        <authorList>
            <person name="Stuckert A."/>
        </authorList>
    </citation>
    <scope>NUCLEOTIDE SEQUENCE</scope>
</reference>
<evidence type="ECO:0000313" key="7">
    <source>
        <dbReference type="Proteomes" id="UP001176940"/>
    </source>
</evidence>